<comment type="subcellular location">
    <subcellularLocation>
        <location evidence="1">Secreted</location>
    </subcellularLocation>
</comment>
<protein>
    <submittedName>
        <fullName evidence="6">Uncharacterized protein</fullName>
    </submittedName>
</protein>
<feature type="signal peptide" evidence="5">
    <location>
        <begin position="1"/>
        <end position="24"/>
    </location>
</feature>
<evidence type="ECO:0000256" key="5">
    <source>
        <dbReference type="SAM" id="SignalP"/>
    </source>
</evidence>
<evidence type="ECO:0000313" key="7">
    <source>
        <dbReference type="Proteomes" id="UP001608902"/>
    </source>
</evidence>
<keyword evidence="4 5" id="KW-0732">Signal</keyword>
<comment type="similarity">
    <text evidence="2">Belongs to the nematode transthyretin-like family.</text>
</comment>
<dbReference type="PANTHER" id="PTHR21700:SF3">
    <property type="entry name" value="TRANSTHYRETIN-LIKE PROTEIN 5"/>
    <property type="match status" value="1"/>
</dbReference>
<evidence type="ECO:0000256" key="1">
    <source>
        <dbReference type="ARBA" id="ARBA00004613"/>
    </source>
</evidence>
<sequence length="146" mass="15893">MILFVYTTLFFLIAVCMISQGGQSGKAQSVRVRGILICDNIPATNVPVDIYNSGKGLDFDELMGSNMTDKEGNFDVTGQTIGIKTVAAKLLVSHGCMNEKADCQRMTSIMIPDIYISVGKITRKLYDVGKIELATNFIAETNDCVP</sequence>
<keyword evidence="7" id="KW-1185">Reference proteome</keyword>
<evidence type="ECO:0000256" key="2">
    <source>
        <dbReference type="ARBA" id="ARBA00010112"/>
    </source>
</evidence>
<dbReference type="GO" id="GO:0005576">
    <property type="term" value="C:extracellular region"/>
    <property type="evidence" value="ECO:0007669"/>
    <property type="project" value="UniProtKB-SubCell"/>
</dbReference>
<evidence type="ECO:0000313" key="6">
    <source>
        <dbReference type="EMBL" id="MFH4981726.1"/>
    </source>
</evidence>
<dbReference type="InterPro" id="IPR001534">
    <property type="entry name" value="Transthyretin-like"/>
</dbReference>
<reference evidence="6 7" key="1">
    <citation type="submission" date="2024-08" db="EMBL/GenBank/DDBJ databases">
        <title>Gnathostoma spinigerum genome.</title>
        <authorList>
            <person name="Gonzalez-Bertolin B."/>
            <person name="Monzon S."/>
            <person name="Zaballos A."/>
            <person name="Jimenez P."/>
            <person name="Dekumyoy P."/>
            <person name="Varona S."/>
            <person name="Cuesta I."/>
            <person name="Sumanam S."/>
            <person name="Adisakwattana P."/>
            <person name="Gasser R.B."/>
            <person name="Hernandez-Gonzalez A."/>
            <person name="Young N.D."/>
            <person name="Perteguer M.J."/>
        </authorList>
    </citation>
    <scope>NUCLEOTIDE SEQUENCE [LARGE SCALE GENOMIC DNA]</scope>
    <source>
        <strain evidence="6">AL3</strain>
        <tissue evidence="6">Liver</tissue>
    </source>
</reference>
<dbReference type="EMBL" id="JBGFUD010007756">
    <property type="protein sequence ID" value="MFH4981726.1"/>
    <property type="molecule type" value="Genomic_DNA"/>
</dbReference>
<keyword evidence="3" id="KW-0964">Secreted</keyword>
<dbReference type="Proteomes" id="UP001608902">
    <property type="component" value="Unassembled WGS sequence"/>
</dbReference>
<dbReference type="PANTHER" id="PTHR21700">
    <property type="entry name" value="TRANSTHYRETIN-LIKE FAMILY PROTEIN-RELATED"/>
    <property type="match status" value="1"/>
</dbReference>
<comment type="caution">
    <text evidence="6">The sequence shown here is derived from an EMBL/GenBank/DDBJ whole genome shotgun (WGS) entry which is preliminary data.</text>
</comment>
<evidence type="ECO:0000256" key="4">
    <source>
        <dbReference type="ARBA" id="ARBA00022729"/>
    </source>
</evidence>
<feature type="chain" id="PRO_5044776205" evidence="5">
    <location>
        <begin position="25"/>
        <end position="146"/>
    </location>
</feature>
<gene>
    <name evidence="6" type="ORF">AB6A40_008435</name>
</gene>
<organism evidence="6 7">
    <name type="scientific">Gnathostoma spinigerum</name>
    <dbReference type="NCBI Taxonomy" id="75299"/>
    <lineage>
        <taxon>Eukaryota</taxon>
        <taxon>Metazoa</taxon>
        <taxon>Ecdysozoa</taxon>
        <taxon>Nematoda</taxon>
        <taxon>Chromadorea</taxon>
        <taxon>Rhabditida</taxon>
        <taxon>Spirurina</taxon>
        <taxon>Gnathostomatomorpha</taxon>
        <taxon>Gnathostomatoidea</taxon>
        <taxon>Gnathostomatidae</taxon>
        <taxon>Gnathostoma</taxon>
    </lineage>
</organism>
<proteinExistence type="inferred from homology"/>
<name>A0ABD6EPG5_9BILA</name>
<evidence type="ECO:0000256" key="3">
    <source>
        <dbReference type="ARBA" id="ARBA00022525"/>
    </source>
</evidence>
<dbReference type="AlphaFoldDB" id="A0ABD6EPG5"/>
<dbReference type="Gene3D" id="2.60.40.3330">
    <property type="match status" value="1"/>
</dbReference>
<dbReference type="Pfam" id="PF01060">
    <property type="entry name" value="TTR-52"/>
    <property type="match status" value="1"/>
</dbReference>
<dbReference type="InterPro" id="IPR038479">
    <property type="entry name" value="Transthyretin-like_sf"/>
</dbReference>
<accession>A0ABD6EPG5</accession>